<keyword evidence="2" id="KW-1185">Reference proteome</keyword>
<evidence type="ECO:0000313" key="1">
    <source>
        <dbReference type="EMBL" id="KAA8912344.1"/>
    </source>
</evidence>
<reference evidence="1 2" key="1">
    <citation type="submission" date="2019-09" db="EMBL/GenBank/DDBJ databases">
        <title>Draft genome of the ectomycorrhizal ascomycete Sphaerosporella brunnea.</title>
        <authorList>
            <consortium name="DOE Joint Genome Institute"/>
            <person name="Benucci G.M."/>
            <person name="Marozzi G."/>
            <person name="Antonielli L."/>
            <person name="Sanchez S."/>
            <person name="Marco P."/>
            <person name="Wang X."/>
            <person name="Falini L.B."/>
            <person name="Barry K."/>
            <person name="Haridas S."/>
            <person name="Lipzen A."/>
            <person name="Labutti K."/>
            <person name="Grigoriev I.V."/>
            <person name="Murat C."/>
            <person name="Martin F."/>
            <person name="Albertini E."/>
            <person name="Donnini D."/>
            <person name="Bonito G."/>
        </authorList>
    </citation>
    <scope>NUCLEOTIDE SEQUENCE [LARGE SCALE GENOMIC DNA]</scope>
    <source>
        <strain evidence="1 2">Sb_GMNB300</strain>
    </source>
</reference>
<dbReference type="GO" id="GO:0003676">
    <property type="term" value="F:nucleic acid binding"/>
    <property type="evidence" value="ECO:0007669"/>
    <property type="project" value="InterPro"/>
</dbReference>
<protein>
    <submittedName>
        <fullName evidence="1">Uncharacterized protein</fullName>
    </submittedName>
</protein>
<proteinExistence type="predicted"/>
<dbReference type="PANTHER" id="PTHR35871">
    <property type="entry name" value="EXPRESSED PROTEIN"/>
    <property type="match status" value="1"/>
</dbReference>
<dbReference type="InterPro" id="IPR036397">
    <property type="entry name" value="RNaseH_sf"/>
</dbReference>
<evidence type="ECO:0000313" key="2">
    <source>
        <dbReference type="Proteomes" id="UP000326924"/>
    </source>
</evidence>
<accession>A0A5J5F6N4</accession>
<dbReference type="AlphaFoldDB" id="A0A5J5F6N4"/>
<dbReference type="Gene3D" id="3.30.420.10">
    <property type="entry name" value="Ribonuclease H-like superfamily/Ribonuclease H"/>
    <property type="match status" value="1"/>
</dbReference>
<dbReference type="InParanoid" id="A0A5J5F6N4"/>
<gene>
    <name evidence="1" type="ORF">FN846DRAFT_773401</name>
</gene>
<sequence>TAPRWLEKLGFKYGQVRKGVYIDGHERADVVSYRNDVFILRWKDIERRLVVFNEDGTWQLPPNLREGETPLVLITHDESTFNANDGKRKVWMENGKQPLRPKTKGKGIMVSAFLTPGGILKVPDTVSDAELLRNPMWRNNYWTGDKMVEHTIQSALPILRYAFPGCHGFWAFDNATNHNSYHPKALVASRM</sequence>
<name>A0A5J5F6N4_9PEZI</name>
<feature type="non-terminal residue" evidence="1">
    <location>
        <position position="1"/>
    </location>
</feature>
<dbReference type="Proteomes" id="UP000326924">
    <property type="component" value="Unassembled WGS sequence"/>
</dbReference>
<dbReference type="PANTHER" id="PTHR35871:SF1">
    <property type="entry name" value="CXC1-LIKE CYSTEINE CLUSTER ASSOCIATED WITH KDZ TRANSPOSASES DOMAIN-CONTAINING PROTEIN"/>
    <property type="match status" value="1"/>
</dbReference>
<organism evidence="1 2">
    <name type="scientific">Sphaerosporella brunnea</name>
    <dbReference type="NCBI Taxonomy" id="1250544"/>
    <lineage>
        <taxon>Eukaryota</taxon>
        <taxon>Fungi</taxon>
        <taxon>Dikarya</taxon>
        <taxon>Ascomycota</taxon>
        <taxon>Pezizomycotina</taxon>
        <taxon>Pezizomycetes</taxon>
        <taxon>Pezizales</taxon>
        <taxon>Pyronemataceae</taxon>
        <taxon>Sphaerosporella</taxon>
    </lineage>
</organism>
<dbReference type="OrthoDB" id="5393981at2759"/>
<dbReference type="EMBL" id="VXIS01000025">
    <property type="protein sequence ID" value="KAA8912344.1"/>
    <property type="molecule type" value="Genomic_DNA"/>
</dbReference>
<comment type="caution">
    <text evidence="1">The sequence shown here is derived from an EMBL/GenBank/DDBJ whole genome shotgun (WGS) entry which is preliminary data.</text>
</comment>